<dbReference type="InterPro" id="IPR004358">
    <property type="entry name" value="Sig_transdc_His_kin-like_C"/>
</dbReference>
<dbReference type="SMART" id="SM00388">
    <property type="entry name" value="HisKA"/>
    <property type="match status" value="1"/>
</dbReference>
<dbReference type="KEGG" id="hbv:ABIV_1504"/>
<evidence type="ECO:0000313" key="13">
    <source>
        <dbReference type="Proteomes" id="UP000253850"/>
    </source>
</evidence>
<dbReference type="NCBIfam" id="TIGR00229">
    <property type="entry name" value="sensory_box"/>
    <property type="match status" value="1"/>
</dbReference>
<keyword evidence="8" id="KW-0902">Two-component regulatory system</keyword>
<proteinExistence type="predicted"/>
<dbReference type="SUPFAM" id="SSF55785">
    <property type="entry name" value="PYP-like sensor domain (PAS domain)"/>
    <property type="match status" value="1"/>
</dbReference>
<keyword evidence="3" id="KW-0597">Phosphoprotein</keyword>
<accession>A0AAX2A8N5</accession>
<dbReference type="InterPro" id="IPR000014">
    <property type="entry name" value="PAS"/>
</dbReference>
<keyword evidence="6 11" id="KW-0418">Kinase</keyword>
<dbReference type="CDD" id="cd00082">
    <property type="entry name" value="HisKA"/>
    <property type="match status" value="1"/>
</dbReference>
<protein>
    <recommendedName>
        <fullName evidence="2">histidine kinase</fullName>
        <ecNumber evidence="2">2.7.13.3</ecNumber>
    </recommendedName>
</protein>
<dbReference type="EC" id="2.7.13.3" evidence="2"/>
<dbReference type="Proteomes" id="UP000253850">
    <property type="component" value="Chromosome"/>
</dbReference>
<evidence type="ECO:0000256" key="7">
    <source>
        <dbReference type="ARBA" id="ARBA00022840"/>
    </source>
</evidence>
<dbReference type="PROSITE" id="PS50109">
    <property type="entry name" value="HIS_KIN"/>
    <property type="match status" value="1"/>
</dbReference>
<evidence type="ECO:0000256" key="4">
    <source>
        <dbReference type="ARBA" id="ARBA00022679"/>
    </source>
</evidence>
<sequence>MKKILLLVISTFLLLKADSSVIYKTNLINLTKEEKLFLIEKHIKCVVTKNWPPFNYEENGKLVGISHDFWELVKNKTLIDSECKAVDSFQDAITLIKEKKADVALSTAITDNKLYYGRFSKPYVSYPIAIATTLDKQYISSTESLNNKKVAVGKFYSTYQILKSKYPEVEFVEVKDNIEALKLLSKGEVYAVIDILPVLSLIIADYGFKDIKISGTTEFNFDVRFMVRSDYEELIPIINKGIESITHKESNEIKNRWLSVRLESIVDYSRFWEISFIGILVLLILSYRQYILNRHNKKLQEANEEIEKKTKELEQKTKQVAKQKELFEKIYHESTDGILLMLLETKEIMDCNDSALRILKYKNKQEFLDLELSDLFPTKQPSGLSSVFNIYKMLDTAIEKGSNSFEFVFKNKRSKNIWLEVVFTTITLDDKNLIHVVLRDIDKRKEMEEELNILTHNLEDKVKQEVKKNEEKTKQLLQQSRLAQMGEMISMIAHQWRQPLTAISATTNNLLLRMMIKDRPSDENLRREISLISDYSQHLSNTIDDFRNFFKSDKQKIETTLESIVSNSINIIRNSLEGNNIKLTVNFNCYESVNVFASEVNQVVLNLIKNAEDAILENKVEKGEIKISTSCEDDFCFIEISDNGGGVPEMIMEKIFDPYFSTKKSKEGTGLGLYMSKIIVNDHCKGELSIKNSSEGAIFRIKIPFLPN</sequence>
<keyword evidence="5" id="KW-0547">Nucleotide-binding</keyword>
<dbReference type="Pfam" id="PF02518">
    <property type="entry name" value="HATPase_c"/>
    <property type="match status" value="1"/>
</dbReference>
<feature type="coiled-coil region" evidence="9">
    <location>
        <begin position="292"/>
        <end position="326"/>
    </location>
</feature>
<keyword evidence="7" id="KW-0067">ATP-binding</keyword>
<dbReference type="SUPFAM" id="SSF55874">
    <property type="entry name" value="ATPase domain of HSP90 chaperone/DNA topoisomerase II/histidine kinase"/>
    <property type="match status" value="1"/>
</dbReference>
<dbReference type="InterPro" id="IPR001638">
    <property type="entry name" value="Solute-binding_3/MltF_N"/>
</dbReference>
<keyword evidence="4" id="KW-0808">Transferase</keyword>
<reference evidence="11 13" key="2">
    <citation type="submission" date="2018-07" db="EMBL/GenBank/DDBJ databases">
        <title>Complete genome of the Arcobacter bivalviorum type strain LMG 26154.</title>
        <authorList>
            <person name="Miller W.G."/>
            <person name="Yee E."/>
            <person name="Bono J.L."/>
        </authorList>
    </citation>
    <scope>NUCLEOTIDE SEQUENCE [LARGE SCALE GENOMIC DNA]</scope>
    <source>
        <strain evidence="11 13">LMG 26154</strain>
    </source>
</reference>
<dbReference type="SUPFAM" id="SSF53850">
    <property type="entry name" value="Periplasmic binding protein-like II"/>
    <property type="match status" value="1"/>
</dbReference>
<dbReference type="SUPFAM" id="SSF47384">
    <property type="entry name" value="Homodimeric domain of signal transducing histidine kinase"/>
    <property type="match status" value="1"/>
</dbReference>
<evidence type="ECO:0000313" key="11">
    <source>
        <dbReference type="EMBL" id="AXH12498.1"/>
    </source>
</evidence>
<dbReference type="RefSeq" id="WP_114839324.1">
    <property type="nucleotide sequence ID" value="NZ_CP031217.1"/>
</dbReference>
<dbReference type="Pfam" id="PF13426">
    <property type="entry name" value="PAS_9"/>
    <property type="match status" value="1"/>
</dbReference>
<dbReference type="Gene3D" id="3.30.450.20">
    <property type="entry name" value="PAS domain"/>
    <property type="match status" value="1"/>
</dbReference>
<dbReference type="Pfam" id="PF00497">
    <property type="entry name" value="SBP_bac_3"/>
    <property type="match status" value="1"/>
</dbReference>
<dbReference type="SMART" id="SM00387">
    <property type="entry name" value="HATPase_c"/>
    <property type="match status" value="1"/>
</dbReference>
<dbReference type="PRINTS" id="PR00344">
    <property type="entry name" value="BCTRLSENSOR"/>
</dbReference>
<dbReference type="InterPro" id="IPR003594">
    <property type="entry name" value="HATPase_dom"/>
</dbReference>
<evidence type="ECO:0000256" key="5">
    <source>
        <dbReference type="ARBA" id="ARBA00022741"/>
    </source>
</evidence>
<organism evidence="12 14">
    <name type="scientific">Halarcobacter bivalviorum</name>
    <dbReference type="NCBI Taxonomy" id="663364"/>
    <lineage>
        <taxon>Bacteria</taxon>
        <taxon>Pseudomonadati</taxon>
        <taxon>Campylobacterota</taxon>
        <taxon>Epsilonproteobacteria</taxon>
        <taxon>Campylobacterales</taxon>
        <taxon>Arcobacteraceae</taxon>
        <taxon>Halarcobacter</taxon>
    </lineage>
</organism>
<gene>
    <name evidence="11" type="ORF">ABIV_1504</name>
    <name evidence="12" type="ORF">CRV05_04675</name>
</gene>
<reference evidence="12 14" key="1">
    <citation type="submission" date="2017-10" db="EMBL/GenBank/DDBJ databases">
        <title>Genomics of the genus Arcobacter.</title>
        <authorList>
            <person name="Perez-Cataluna A."/>
            <person name="Figueras M.J."/>
        </authorList>
    </citation>
    <scope>NUCLEOTIDE SEQUENCE [LARGE SCALE GENOMIC DNA]</scope>
    <source>
        <strain evidence="12 14">CECT 7835</strain>
    </source>
</reference>
<dbReference type="PANTHER" id="PTHR43065">
    <property type="entry name" value="SENSOR HISTIDINE KINASE"/>
    <property type="match status" value="1"/>
</dbReference>
<evidence type="ECO:0000256" key="8">
    <source>
        <dbReference type="ARBA" id="ARBA00023012"/>
    </source>
</evidence>
<comment type="catalytic activity">
    <reaction evidence="1">
        <text>ATP + protein L-histidine = ADP + protein N-phospho-L-histidine.</text>
        <dbReference type="EC" id="2.7.13.3"/>
    </reaction>
</comment>
<feature type="coiled-coil region" evidence="9">
    <location>
        <begin position="444"/>
        <end position="479"/>
    </location>
</feature>
<name>A0AAX2A8N5_9BACT</name>
<evidence type="ECO:0000256" key="6">
    <source>
        <dbReference type="ARBA" id="ARBA00022777"/>
    </source>
</evidence>
<evidence type="ECO:0000259" key="10">
    <source>
        <dbReference type="PROSITE" id="PS50109"/>
    </source>
</evidence>
<dbReference type="Gene3D" id="3.40.190.10">
    <property type="entry name" value="Periplasmic binding protein-like II"/>
    <property type="match status" value="2"/>
</dbReference>
<evidence type="ECO:0000313" key="14">
    <source>
        <dbReference type="Proteomes" id="UP000289193"/>
    </source>
</evidence>
<evidence type="ECO:0000256" key="3">
    <source>
        <dbReference type="ARBA" id="ARBA00022553"/>
    </source>
</evidence>
<dbReference type="InterPro" id="IPR035965">
    <property type="entry name" value="PAS-like_dom_sf"/>
</dbReference>
<dbReference type="EMBL" id="PDKM01000002">
    <property type="protein sequence ID" value="RXK10579.1"/>
    <property type="molecule type" value="Genomic_DNA"/>
</dbReference>
<dbReference type="SMART" id="SM00062">
    <property type="entry name" value="PBPb"/>
    <property type="match status" value="1"/>
</dbReference>
<dbReference type="InterPro" id="IPR003661">
    <property type="entry name" value="HisK_dim/P_dom"/>
</dbReference>
<keyword evidence="9" id="KW-0175">Coiled coil</keyword>
<keyword evidence="14" id="KW-1185">Reference proteome</keyword>
<dbReference type="CDD" id="cd01007">
    <property type="entry name" value="PBP2_BvgS_HisK_like"/>
    <property type="match status" value="1"/>
</dbReference>
<dbReference type="GO" id="GO:0005524">
    <property type="term" value="F:ATP binding"/>
    <property type="evidence" value="ECO:0007669"/>
    <property type="project" value="UniProtKB-KW"/>
</dbReference>
<dbReference type="Gene3D" id="3.30.565.10">
    <property type="entry name" value="Histidine kinase-like ATPase, C-terminal domain"/>
    <property type="match status" value="1"/>
</dbReference>
<evidence type="ECO:0000256" key="9">
    <source>
        <dbReference type="SAM" id="Coils"/>
    </source>
</evidence>
<dbReference type="GO" id="GO:0000155">
    <property type="term" value="F:phosphorelay sensor kinase activity"/>
    <property type="evidence" value="ECO:0007669"/>
    <property type="project" value="InterPro"/>
</dbReference>
<dbReference type="Pfam" id="PF00512">
    <property type="entry name" value="HisKA"/>
    <property type="match status" value="1"/>
</dbReference>
<evidence type="ECO:0000313" key="12">
    <source>
        <dbReference type="EMBL" id="RXK10579.1"/>
    </source>
</evidence>
<dbReference type="InterPro" id="IPR036097">
    <property type="entry name" value="HisK_dim/P_sf"/>
</dbReference>
<dbReference type="PANTHER" id="PTHR43065:SF10">
    <property type="entry name" value="PEROXIDE STRESS-ACTIVATED HISTIDINE KINASE MAK3"/>
    <property type="match status" value="1"/>
</dbReference>
<feature type="domain" description="Histidine kinase" evidence="10">
    <location>
        <begin position="491"/>
        <end position="707"/>
    </location>
</feature>
<dbReference type="Proteomes" id="UP000289193">
    <property type="component" value="Unassembled WGS sequence"/>
</dbReference>
<dbReference type="InterPro" id="IPR036890">
    <property type="entry name" value="HATPase_C_sf"/>
</dbReference>
<evidence type="ECO:0000256" key="1">
    <source>
        <dbReference type="ARBA" id="ARBA00000085"/>
    </source>
</evidence>
<dbReference type="InterPro" id="IPR005467">
    <property type="entry name" value="His_kinase_dom"/>
</dbReference>
<dbReference type="EMBL" id="CP031217">
    <property type="protein sequence ID" value="AXH12498.1"/>
    <property type="molecule type" value="Genomic_DNA"/>
</dbReference>
<evidence type="ECO:0000256" key="2">
    <source>
        <dbReference type="ARBA" id="ARBA00012438"/>
    </source>
</evidence>
<dbReference type="Gene3D" id="1.10.287.130">
    <property type="match status" value="1"/>
</dbReference>
<dbReference type="AlphaFoldDB" id="A0AAX2A8N5"/>